<dbReference type="HOGENOM" id="CLU_096531_0_0_1"/>
<dbReference type="GO" id="GO:0005125">
    <property type="term" value="F:cytokine activity"/>
    <property type="evidence" value="ECO:0000318"/>
    <property type="project" value="GO_Central"/>
</dbReference>
<evidence type="ECO:0000313" key="9">
    <source>
        <dbReference type="EMBL" id="ABU86912.1"/>
    </source>
</evidence>
<dbReference type="Proteomes" id="UP000002279">
    <property type="component" value="Chromosome X5"/>
</dbReference>
<protein>
    <submittedName>
        <fullName evidence="9">Ltb</fullName>
    </submittedName>
    <submittedName>
        <fullName evidence="10">Lymphotoxin beta</fullName>
    </submittedName>
</protein>
<dbReference type="SMART" id="SM00207">
    <property type="entry name" value="TNF"/>
    <property type="match status" value="1"/>
</dbReference>
<keyword evidence="7" id="KW-0812">Transmembrane</keyword>
<dbReference type="PROSITE" id="PS00251">
    <property type="entry name" value="THD_1"/>
    <property type="match status" value="1"/>
</dbReference>
<dbReference type="OrthoDB" id="9933527at2759"/>
<reference evidence="10 11" key="2">
    <citation type="journal article" date="2008" name="Nature">
        <title>Genome analysis of the platypus reveals unique signatures of evolution.</title>
        <authorList>
            <person name="Warren W.C."/>
            <person name="Hillier L.W."/>
            <person name="Marshall Graves J.A."/>
            <person name="Birney E."/>
            <person name="Ponting C.P."/>
            <person name="Grutzner F."/>
            <person name="Belov K."/>
            <person name="Miller W."/>
            <person name="Clarke L."/>
            <person name="Chinwalla A.T."/>
            <person name="Yang S.P."/>
            <person name="Heger A."/>
            <person name="Locke D.P."/>
            <person name="Miethke P."/>
            <person name="Waters P.D."/>
            <person name="Veyrunes F."/>
            <person name="Fulton L."/>
            <person name="Fulton B."/>
            <person name="Graves T."/>
            <person name="Wallis J."/>
            <person name="Puente X.S."/>
            <person name="Lopez-Otin C."/>
            <person name="Ordonez G.R."/>
            <person name="Eichler E.E."/>
            <person name="Chen L."/>
            <person name="Cheng Z."/>
            <person name="Deakin J.E."/>
            <person name="Alsop A."/>
            <person name="Thompson K."/>
            <person name="Kirby P."/>
            <person name="Papenfuss A.T."/>
            <person name="Wakefield M.J."/>
            <person name="Olender T."/>
            <person name="Lancet D."/>
            <person name="Huttley G.A."/>
            <person name="Smit A.F."/>
            <person name="Pask A."/>
            <person name="Temple-Smith P."/>
            <person name="Batzer M.A."/>
            <person name="Walker J.A."/>
            <person name="Konkel M.K."/>
            <person name="Harris R.S."/>
            <person name="Whittington C.M."/>
            <person name="Wong E.S."/>
            <person name="Gemmell N.J."/>
            <person name="Buschiazzo E."/>
            <person name="Vargas Jentzsch I.M."/>
            <person name="Merkel A."/>
            <person name="Schmitz J."/>
            <person name="Zemann A."/>
            <person name="Churakov G."/>
            <person name="Kriegs J.O."/>
            <person name="Brosius J."/>
            <person name="Murchison E.P."/>
            <person name="Sachidanandam R."/>
            <person name="Smith C."/>
            <person name="Hannon G.J."/>
            <person name="Tsend-Ayush E."/>
            <person name="McMillan D."/>
            <person name="Attenborough R."/>
            <person name="Rens W."/>
            <person name="Ferguson-Smith M."/>
            <person name="Lefevre C.M."/>
            <person name="Sharp J.A."/>
            <person name="Nicholas K.R."/>
            <person name="Ray D.A."/>
            <person name="Kube M."/>
            <person name="Reinhardt R."/>
            <person name="Pringle T.H."/>
            <person name="Taylor J."/>
            <person name="Jones R.C."/>
            <person name="Nixon B."/>
            <person name="Dacheux J.L."/>
            <person name="Niwa H."/>
            <person name="Sekita Y."/>
            <person name="Huang X."/>
            <person name="Stark A."/>
            <person name="Kheradpour P."/>
            <person name="Kellis M."/>
            <person name="Flicek P."/>
            <person name="Chen Y."/>
            <person name="Webber C."/>
            <person name="Hardison R."/>
            <person name="Nelson J."/>
            <person name="Hallsworth-Pepin K."/>
            <person name="Delehaunty K."/>
            <person name="Markovic C."/>
            <person name="Minx P."/>
            <person name="Feng Y."/>
            <person name="Kremitzki C."/>
            <person name="Mitreva M."/>
            <person name="Glasscock J."/>
            <person name="Wylie T."/>
            <person name="Wohldmann P."/>
            <person name="Thiru P."/>
            <person name="Nhan M.N."/>
            <person name="Pohl C.S."/>
            <person name="Smith S.M."/>
            <person name="Hou S."/>
            <person name="Nefedov M."/>
            <person name="de Jong P.J."/>
            <person name="Renfree M.B."/>
            <person name="Mardis E.R."/>
            <person name="Wilson R.K."/>
        </authorList>
    </citation>
    <scope>NUCLEOTIDE SEQUENCE [LARGE SCALE GENOMIC DNA]</scope>
    <source>
        <strain evidence="10 11">Glennie</strain>
    </source>
</reference>
<evidence type="ECO:0000313" key="11">
    <source>
        <dbReference type="Proteomes" id="UP000002279"/>
    </source>
</evidence>
<dbReference type="CDD" id="cd00184">
    <property type="entry name" value="TNF"/>
    <property type="match status" value="1"/>
</dbReference>
<dbReference type="KEGG" id="oaa:100092995"/>
<dbReference type="InterPro" id="IPR006052">
    <property type="entry name" value="TNF_dom"/>
</dbReference>
<dbReference type="STRING" id="9258.ENSOANP00000000403"/>
<dbReference type="GO" id="GO:0007166">
    <property type="term" value="P:cell surface receptor signaling pathway"/>
    <property type="evidence" value="ECO:0000318"/>
    <property type="project" value="GO_Central"/>
</dbReference>
<dbReference type="GO" id="GO:0043123">
    <property type="term" value="P:positive regulation of canonical NF-kappaB signal transduction"/>
    <property type="evidence" value="ECO:0000318"/>
    <property type="project" value="GO_Central"/>
</dbReference>
<evidence type="ECO:0000313" key="10">
    <source>
        <dbReference type="Ensembl" id="ENSOANP00000000403.2"/>
    </source>
</evidence>
<dbReference type="InterPro" id="IPR002961">
    <property type="entry name" value="TNF_C"/>
</dbReference>
<keyword evidence="5" id="KW-0325">Glycoprotein</keyword>
<dbReference type="AlphaFoldDB" id="A7X5T4"/>
<sequence length="241" mass="25099">MGARGGEPGRPLLAVVGAAVLGTLLVCVPLTALVTMALGPRSWGQEAAPEPPGGQRQQQMGEDPSRDPGVLPPGPAEDWGLEETLRNPAAHLIGIQGHGPGHLLHWVTGHEEAFLKSGARLLGTARLALPREGVYYLYCHVGFRGRGSGGHPGAGITVSSRLYRVGGGYGAGEVELMLQGAETVTPPPGDGRGPGGLWHTSVGFGGLARLGGEERIFVNVSHPNMVDYRRGKTYFGAVRVG</sequence>
<dbReference type="GO" id="GO:2001238">
    <property type="term" value="P:positive regulation of extrinsic apoptotic signaling pathway"/>
    <property type="evidence" value="ECO:0000318"/>
    <property type="project" value="GO_Central"/>
</dbReference>
<keyword evidence="3" id="KW-0202">Cytokine</keyword>
<gene>
    <name evidence="9" type="primary">Ltb</name>
    <name evidence="10" type="synonym">LTB</name>
</gene>
<evidence type="ECO:0000259" key="8">
    <source>
        <dbReference type="PROSITE" id="PS50049"/>
    </source>
</evidence>
<feature type="domain" description="THD" evidence="8">
    <location>
        <begin position="88"/>
        <end position="240"/>
    </location>
</feature>
<dbReference type="Bgee" id="ENSOANG00000000232">
    <property type="expression patterns" value="Expressed in liver and 4 other cell types or tissues"/>
</dbReference>
<dbReference type="eggNOG" id="ENOG502SMSQ">
    <property type="taxonomic scope" value="Eukaryota"/>
</dbReference>
<dbReference type="Ensembl" id="ENSOANT00000000403.2">
    <property type="protein sequence ID" value="ENSOANP00000000403.2"/>
    <property type="gene ID" value="ENSOANG00000000232.3"/>
</dbReference>
<dbReference type="GO" id="GO:0016020">
    <property type="term" value="C:membrane"/>
    <property type="evidence" value="ECO:0007669"/>
    <property type="project" value="UniProtKB-SubCell"/>
</dbReference>
<organism evidence="9">
    <name type="scientific">Ornithorhynchus anatinus</name>
    <name type="common">Duckbill platypus</name>
    <dbReference type="NCBI Taxonomy" id="9258"/>
    <lineage>
        <taxon>Eukaryota</taxon>
        <taxon>Metazoa</taxon>
        <taxon>Chordata</taxon>
        <taxon>Craniata</taxon>
        <taxon>Vertebrata</taxon>
        <taxon>Euteleostomi</taxon>
        <taxon>Mammalia</taxon>
        <taxon>Monotremata</taxon>
        <taxon>Ornithorhynchidae</taxon>
        <taxon>Ornithorhynchus</taxon>
    </lineage>
</organism>
<dbReference type="PANTHER" id="PTHR11471:SF29">
    <property type="entry name" value="LYMPHOTOXIN-BETA"/>
    <property type="match status" value="1"/>
</dbReference>
<feature type="transmembrane region" description="Helical" evidence="7">
    <location>
        <begin position="12"/>
        <end position="38"/>
    </location>
</feature>
<evidence type="ECO:0000256" key="3">
    <source>
        <dbReference type="ARBA" id="ARBA00022514"/>
    </source>
</evidence>
<dbReference type="OMA" id="GAWMKGQ"/>
<accession>A7X5T4</accession>
<dbReference type="CTD" id="4050"/>
<dbReference type="Gene3D" id="2.60.120.40">
    <property type="match status" value="1"/>
</dbReference>
<dbReference type="SUPFAM" id="SSF49842">
    <property type="entry name" value="TNF-like"/>
    <property type="match status" value="1"/>
</dbReference>
<dbReference type="EMBL" id="EU030444">
    <property type="protein sequence ID" value="ABU86912.1"/>
    <property type="molecule type" value="Genomic_DNA"/>
</dbReference>
<dbReference type="GO" id="GO:0005164">
    <property type="term" value="F:tumor necrosis factor receptor binding"/>
    <property type="evidence" value="ECO:0007669"/>
    <property type="project" value="InterPro"/>
</dbReference>
<evidence type="ECO:0000256" key="1">
    <source>
        <dbReference type="ARBA" id="ARBA00004606"/>
    </source>
</evidence>
<feature type="region of interest" description="Disordered" evidence="6">
    <location>
        <begin position="43"/>
        <end position="80"/>
    </location>
</feature>
<evidence type="ECO:0000256" key="2">
    <source>
        <dbReference type="ARBA" id="ARBA00008670"/>
    </source>
</evidence>
<keyword evidence="7" id="KW-1133">Transmembrane helix</keyword>
<evidence type="ECO:0000256" key="4">
    <source>
        <dbReference type="ARBA" id="ARBA00023136"/>
    </source>
</evidence>
<dbReference type="InterPro" id="IPR021184">
    <property type="entry name" value="TNF_CS"/>
</dbReference>
<accession>F6YVJ4</accession>
<dbReference type="GeneTree" id="ENSGT01060000248544"/>
<dbReference type="PRINTS" id="PR01237">
    <property type="entry name" value="TNFC"/>
</dbReference>
<evidence type="ECO:0000256" key="6">
    <source>
        <dbReference type="SAM" id="MobiDB-lite"/>
    </source>
</evidence>
<comment type="similarity">
    <text evidence="2">Belongs to the tumor necrosis factor family.</text>
</comment>
<dbReference type="GO" id="GO:0006955">
    <property type="term" value="P:immune response"/>
    <property type="evidence" value="ECO:0007669"/>
    <property type="project" value="InterPro"/>
</dbReference>
<dbReference type="GO" id="GO:0005615">
    <property type="term" value="C:extracellular space"/>
    <property type="evidence" value="ECO:0000318"/>
    <property type="project" value="GO_Central"/>
</dbReference>
<dbReference type="RefSeq" id="NP_001229657.1">
    <property type="nucleotide sequence ID" value="NM_001242728.1"/>
</dbReference>
<keyword evidence="4 7" id="KW-0472">Membrane</keyword>
<reference evidence="9" key="1">
    <citation type="journal article" date="2007" name="Genome Biol.">
        <title>Disruption and pseudoautosomal localization of the major histocompatibility complex in monotremes.</title>
        <authorList>
            <person name="Dohm J.C."/>
            <person name="Tsend-Ayush E."/>
            <person name="Reinhardt R."/>
            <person name="Grutzner F."/>
            <person name="Himmelbauer H."/>
        </authorList>
    </citation>
    <scope>NUCLEOTIDE SEQUENCE</scope>
</reference>
<keyword evidence="11" id="KW-1185">Reference proteome</keyword>
<comment type="subcellular location">
    <subcellularLocation>
        <location evidence="1">Membrane</location>
        <topology evidence="1">Single-pass type II membrane protein</topology>
    </subcellularLocation>
</comment>
<dbReference type="PANTHER" id="PTHR11471">
    <property type="entry name" value="TUMOR NECROSIS FACTOR FAMILY MEMBER"/>
    <property type="match status" value="1"/>
</dbReference>
<dbReference type="InterPro" id="IPR008983">
    <property type="entry name" value="Tumour_necrosis_fac-like_dom"/>
</dbReference>
<name>A7X5T4_ORNAN</name>
<proteinExistence type="inferred from homology"/>
<dbReference type="PROSITE" id="PS50049">
    <property type="entry name" value="THD_2"/>
    <property type="match status" value="1"/>
</dbReference>
<evidence type="ECO:0000256" key="7">
    <source>
        <dbReference type="SAM" id="Phobius"/>
    </source>
</evidence>
<dbReference type="Pfam" id="PF00229">
    <property type="entry name" value="TNF"/>
    <property type="match status" value="1"/>
</dbReference>
<dbReference type="GeneID" id="100092995"/>
<reference evidence="10" key="3">
    <citation type="submission" date="2025-05" db="UniProtKB">
        <authorList>
            <consortium name="Ensembl"/>
        </authorList>
    </citation>
    <scope>IDENTIFICATION</scope>
    <source>
        <strain evidence="10">Glennie</strain>
    </source>
</reference>
<evidence type="ECO:0000256" key="5">
    <source>
        <dbReference type="ARBA" id="ARBA00023180"/>
    </source>
</evidence>